<sequence length="157" mass="18016">MEKGLGLVLLASLAAGCRNGWTVNKNSCYHVSRDTASWVEATRMCEIHGSYLVWVESAEEQTFVQNLLQGHHHEHNYWLGGSDWTSEGTWLWEPYGKAINYTNWLHGQPDNSHNAEHCLLLDRHSHYKWKDNDCHEAFHYICEDSDGMKPTSSEVLG</sequence>
<dbReference type="InterPro" id="IPR050111">
    <property type="entry name" value="C-type_lectin/snaclec_domain"/>
</dbReference>
<dbReference type="EnsemblMetazoa" id="G11753.7">
    <property type="protein sequence ID" value="G11753.7:cds"/>
    <property type="gene ID" value="G11753"/>
</dbReference>
<protein>
    <recommendedName>
        <fullName evidence="3">C-type lectin domain-containing protein</fullName>
    </recommendedName>
</protein>
<organism evidence="4 5">
    <name type="scientific">Magallana gigas</name>
    <name type="common">Pacific oyster</name>
    <name type="synonym">Crassostrea gigas</name>
    <dbReference type="NCBI Taxonomy" id="29159"/>
    <lineage>
        <taxon>Eukaryota</taxon>
        <taxon>Metazoa</taxon>
        <taxon>Spiralia</taxon>
        <taxon>Lophotrochozoa</taxon>
        <taxon>Mollusca</taxon>
        <taxon>Bivalvia</taxon>
        <taxon>Autobranchia</taxon>
        <taxon>Pteriomorphia</taxon>
        <taxon>Ostreida</taxon>
        <taxon>Ostreoidea</taxon>
        <taxon>Ostreidae</taxon>
        <taxon>Magallana</taxon>
    </lineage>
</organism>
<dbReference type="InterPro" id="IPR016187">
    <property type="entry name" value="CTDL_fold"/>
</dbReference>
<keyword evidence="5" id="KW-1185">Reference proteome</keyword>
<evidence type="ECO:0000313" key="5">
    <source>
        <dbReference type="Proteomes" id="UP000005408"/>
    </source>
</evidence>
<dbReference type="CDD" id="cd00037">
    <property type="entry name" value="CLECT"/>
    <property type="match status" value="1"/>
</dbReference>
<dbReference type="PROSITE" id="PS50041">
    <property type="entry name" value="C_TYPE_LECTIN_2"/>
    <property type="match status" value="1"/>
</dbReference>
<reference evidence="4" key="1">
    <citation type="submission" date="2022-08" db="UniProtKB">
        <authorList>
            <consortium name="EnsemblMetazoa"/>
        </authorList>
    </citation>
    <scope>IDENTIFICATION</scope>
    <source>
        <strain evidence="4">05x7-T-G4-1.051#20</strain>
    </source>
</reference>
<dbReference type="Pfam" id="PF00059">
    <property type="entry name" value="Lectin_C"/>
    <property type="match status" value="1"/>
</dbReference>
<dbReference type="PROSITE" id="PS51257">
    <property type="entry name" value="PROKAR_LIPOPROTEIN"/>
    <property type="match status" value="1"/>
</dbReference>
<keyword evidence="2" id="KW-0732">Signal</keyword>
<evidence type="ECO:0000259" key="3">
    <source>
        <dbReference type="PROSITE" id="PS50041"/>
    </source>
</evidence>
<dbReference type="InterPro" id="IPR016186">
    <property type="entry name" value="C-type_lectin-like/link_sf"/>
</dbReference>
<name>A0A8W8I0A4_MAGGI</name>
<evidence type="ECO:0000256" key="1">
    <source>
        <dbReference type="ARBA" id="ARBA00023157"/>
    </source>
</evidence>
<accession>A0A8W8I0A4</accession>
<dbReference type="Gene3D" id="3.10.100.10">
    <property type="entry name" value="Mannose-Binding Protein A, subunit A"/>
    <property type="match status" value="1"/>
</dbReference>
<dbReference type="SUPFAM" id="SSF56436">
    <property type="entry name" value="C-type lectin-like"/>
    <property type="match status" value="1"/>
</dbReference>
<keyword evidence="1" id="KW-1015">Disulfide bond</keyword>
<feature type="domain" description="C-type lectin" evidence="3">
    <location>
        <begin position="24"/>
        <end position="143"/>
    </location>
</feature>
<dbReference type="AlphaFoldDB" id="A0A8W8I0A4"/>
<dbReference type="PANTHER" id="PTHR22803">
    <property type="entry name" value="MANNOSE, PHOSPHOLIPASE, LECTIN RECEPTOR RELATED"/>
    <property type="match status" value="1"/>
</dbReference>
<dbReference type="PROSITE" id="PS00615">
    <property type="entry name" value="C_TYPE_LECTIN_1"/>
    <property type="match status" value="1"/>
</dbReference>
<proteinExistence type="predicted"/>
<dbReference type="SMART" id="SM00034">
    <property type="entry name" value="CLECT"/>
    <property type="match status" value="1"/>
</dbReference>
<dbReference type="InterPro" id="IPR018378">
    <property type="entry name" value="C-type_lectin_CS"/>
</dbReference>
<evidence type="ECO:0000313" key="4">
    <source>
        <dbReference type="EnsemblMetazoa" id="G11753.7:cds"/>
    </source>
</evidence>
<dbReference type="Proteomes" id="UP000005408">
    <property type="component" value="Unassembled WGS sequence"/>
</dbReference>
<evidence type="ECO:0000256" key="2">
    <source>
        <dbReference type="SAM" id="SignalP"/>
    </source>
</evidence>
<feature type="signal peptide" evidence="2">
    <location>
        <begin position="1"/>
        <end position="16"/>
    </location>
</feature>
<feature type="chain" id="PRO_5036480426" description="C-type lectin domain-containing protein" evidence="2">
    <location>
        <begin position="17"/>
        <end position="157"/>
    </location>
</feature>
<dbReference type="InterPro" id="IPR001304">
    <property type="entry name" value="C-type_lectin-like"/>
</dbReference>